<sequence length="145" mass="16528">MTIKKQQKVYRWQPEVATSIIYWSLTSGVFFLMITSILEQMGLSFLTIGLFGLFCFLVWAASRREFLINDEFLVCQAILKKNSLIFPVEAIEKVSIGAYGLTFSVVGFEELKEEERSFLMNPKTMTAFIATLEDQTAFQGKIVSI</sequence>
<reference evidence="2 3" key="1">
    <citation type="submission" date="2017-05" db="EMBL/GenBank/DDBJ databases">
        <title>Vagococcus spp. assemblies.</title>
        <authorList>
            <person name="Gulvik C.A."/>
        </authorList>
    </citation>
    <scope>NUCLEOTIDE SEQUENCE [LARGE SCALE GENOMIC DNA]</scope>
    <source>
        <strain evidence="2 3">NCFB 2777</strain>
    </source>
</reference>
<dbReference type="Pfam" id="PF17255">
    <property type="entry name" value="EbsA"/>
    <property type="match status" value="1"/>
</dbReference>
<evidence type="ECO:0000313" key="2">
    <source>
        <dbReference type="EMBL" id="RST97478.1"/>
    </source>
</evidence>
<dbReference type="OrthoDB" id="2233065at2"/>
<evidence type="ECO:0000256" key="1">
    <source>
        <dbReference type="SAM" id="Phobius"/>
    </source>
</evidence>
<dbReference type="Proteomes" id="UP000287239">
    <property type="component" value="Unassembled WGS sequence"/>
</dbReference>
<keyword evidence="1" id="KW-1133">Transmembrane helix</keyword>
<gene>
    <name evidence="2" type="ORF">CBF35_02080</name>
</gene>
<dbReference type="AlphaFoldDB" id="A0A429ZUR5"/>
<keyword evidence="3" id="KW-1185">Reference proteome</keyword>
<accession>A0A429ZUR5</accession>
<proteinExistence type="predicted"/>
<name>A0A429ZUR5_9ENTE</name>
<evidence type="ECO:0008006" key="4">
    <source>
        <dbReference type="Google" id="ProtNLM"/>
    </source>
</evidence>
<keyword evidence="1" id="KW-0472">Membrane</keyword>
<comment type="caution">
    <text evidence="2">The sequence shown here is derived from an EMBL/GenBank/DDBJ whole genome shotgun (WGS) entry which is preliminary data.</text>
</comment>
<feature type="transmembrane region" description="Helical" evidence="1">
    <location>
        <begin position="20"/>
        <end position="38"/>
    </location>
</feature>
<keyword evidence="1" id="KW-0812">Transmembrane</keyword>
<dbReference type="EMBL" id="NGJU01000002">
    <property type="protein sequence ID" value="RST97478.1"/>
    <property type="molecule type" value="Genomic_DNA"/>
</dbReference>
<organism evidence="2 3">
    <name type="scientific">Vagococcus salmoninarum</name>
    <dbReference type="NCBI Taxonomy" id="2739"/>
    <lineage>
        <taxon>Bacteria</taxon>
        <taxon>Bacillati</taxon>
        <taxon>Bacillota</taxon>
        <taxon>Bacilli</taxon>
        <taxon>Lactobacillales</taxon>
        <taxon>Enterococcaceae</taxon>
        <taxon>Vagococcus</taxon>
    </lineage>
</organism>
<feature type="transmembrane region" description="Helical" evidence="1">
    <location>
        <begin position="44"/>
        <end position="62"/>
    </location>
</feature>
<evidence type="ECO:0000313" key="3">
    <source>
        <dbReference type="Proteomes" id="UP000287239"/>
    </source>
</evidence>
<dbReference type="GeneID" id="98567143"/>
<dbReference type="RefSeq" id="WP_126778225.1">
    <property type="nucleotide sequence ID" value="NZ_CAUQJP010000058.1"/>
</dbReference>
<dbReference type="InterPro" id="IPR020215">
    <property type="entry name" value="EbsA-like"/>
</dbReference>
<protein>
    <recommendedName>
        <fullName evidence="4">Pore-forming protein</fullName>
    </recommendedName>
</protein>